<keyword evidence="7 11" id="KW-1133">Transmembrane helix</keyword>
<evidence type="ECO:0000256" key="6">
    <source>
        <dbReference type="ARBA" id="ARBA00022729"/>
    </source>
</evidence>
<evidence type="ECO:0000256" key="3">
    <source>
        <dbReference type="ARBA" id="ARBA00022448"/>
    </source>
</evidence>
<keyword evidence="10" id="KW-0449">Lipoprotein</keyword>
<dbReference type="CDD" id="cd06261">
    <property type="entry name" value="TM_PBP2"/>
    <property type="match status" value="1"/>
</dbReference>
<dbReference type="EMBL" id="LQYY01000152">
    <property type="protein sequence ID" value="KYD31133.1"/>
    <property type="molecule type" value="Genomic_DNA"/>
</dbReference>
<sequence length="462" mass="50733">MKKTLSLFLMAVLLVGVLAACGPKRDVQQPKESQGTTEKAEKPDKLVVWVNDDEKQKLALKDIFKKYTEKTGIKIEMVAVSMLDQTKKLALDGPAGKGPDVFYQPHDRIGDIVLQGLADPVDLGDAKGEYSPTAIKAVTYDGKTYGVPMVVETYGVFYNKNLVPEAPKTLDDLMKIAKEKTNAAKDQYGFLMEAANFYFVYPFFAGYGGYVFKNENGKYDTSDIGLANDGAVKGAELVQSWFKNGYIPKEITGDIMNGLFTKGNVAVAITGPWNIASYKEALGDKLATAPLPVLDNGEHPKSFVGVKTWMLSAYSKNKEWAVDFMKFVTNEENSLHYYEMAGEMPANEKALTNEKITNDPLIAGFAEQIQIMLPLAKPILAVVALFNFMAPFTDFLLPSIVLRDPDKFTLAVGLFNFISDRFANNFTRFAAGSILIAAPIAVVFLFLQRYLISGLTAGGTKG</sequence>
<evidence type="ECO:0000256" key="11">
    <source>
        <dbReference type="SAM" id="Phobius"/>
    </source>
</evidence>
<comment type="similarity">
    <text evidence="2 10">Belongs to the bacterial solute-binding protein 1 family.</text>
</comment>
<dbReference type="InterPro" id="IPR000515">
    <property type="entry name" value="MetI-like"/>
</dbReference>
<evidence type="ECO:0000256" key="8">
    <source>
        <dbReference type="ARBA" id="ARBA00023136"/>
    </source>
</evidence>
<dbReference type="PROSITE" id="PS01037">
    <property type="entry name" value="SBP_BACTERIAL_1"/>
    <property type="match status" value="1"/>
</dbReference>
<reference evidence="12 13" key="1">
    <citation type="submission" date="2016-01" db="EMBL/GenBank/DDBJ databases">
        <title>Draft Genome Sequences of Seven Thermophilic Sporeformers Isolated from Foods.</title>
        <authorList>
            <person name="Berendsen E.M."/>
            <person name="Wells-Bennik M.H."/>
            <person name="Krawcyk A.O."/>
            <person name="De Jong A."/>
            <person name="Holsappel S."/>
            <person name="Eijlander R.T."/>
            <person name="Kuipers O.P."/>
        </authorList>
    </citation>
    <scope>NUCLEOTIDE SEQUENCE [LARGE SCALE GENOMIC DNA]</scope>
    <source>
        <strain evidence="12 13">B4114</strain>
    </source>
</reference>
<evidence type="ECO:0000256" key="7">
    <source>
        <dbReference type="ARBA" id="ARBA00022989"/>
    </source>
</evidence>
<keyword evidence="5 11" id="KW-0812">Transmembrane</keyword>
<evidence type="ECO:0000256" key="10">
    <source>
        <dbReference type="RuleBase" id="RU365005"/>
    </source>
</evidence>
<evidence type="ECO:0000256" key="1">
    <source>
        <dbReference type="ARBA" id="ARBA00004141"/>
    </source>
</evidence>
<keyword evidence="3 10" id="KW-0813">Transport</keyword>
<evidence type="ECO:0000313" key="12">
    <source>
        <dbReference type="EMBL" id="KYD31133.1"/>
    </source>
</evidence>
<keyword evidence="10" id="KW-1003">Cell membrane</keyword>
<evidence type="ECO:0000313" key="13">
    <source>
        <dbReference type="Proteomes" id="UP000075517"/>
    </source>
</evidence>
<dbReference type="InterPro" id="IPR006061">
    <property type="entry name" value="SBP_1_CS"/>
</dbReference>
<feature type="chain" id="PRO_5039745458" description="Maltodextrin-binding protein" evidence="10">
    <location>
        <begin position="20"/>
        <end position="462"/>
    </location>
</feature>
<dbReference type="SUPFAM" id="SSF161098">
    <property type="entry name" value="MetI-like"/>
    <property type="match status" value="1"/>
</dbReference>
<evidence type="ECO:0000256" key="5">
    <source>
        <dbReference type="ARBA" id="ARBA00022692"/>
    </source>
</evidence>
<keyword evidence="6 10" id="KW-0732">Signal</keyword>
<dbReference type="Proteomes" id="UP000075517">
    <property type="component" value="Unassembled WGS sequence"/>
</dbReference>
<dbReference type="PANTHER" id="PTHR30061">
    <property type="entry name" value="MALTOSE-BINDING PERIPLASMIC PROTEIN"/>
    <property type="match status" value="1"/>
</dbReference>
<dbReference type="PRINTS" id="PR00181">
    <property type="entry name" value="MALTOSEBP"/>
</dbReference>
<dbReference type="InterPro" id="IPR035906">
    <property type="entry name" value="MetI-like_sf"/>
</dbReference>
<accession>A0A150N362</accession>
<comment type="subcellular location">
    <subcellularLocation>
        <location evidence="10">Cell membrane</location>
        <topology evidence="10">Lipid-anchor</topology>
    </subcellularLocation>
    <subcellularLocation>
        <location evidence="1">Membrane</location>
        <topology evidence="1">Multi-pass membrane protein</topology>
    </subcellularLocation>
</comment>
<name>A0A150N362_GEOSE</name>
<comment type="caution">
    <text evidence="12">The sequence shown here is derived from an EMBL/GenBank/DDBJ whole genome shotgun (WGS) entry which is preliminary data.</text>
</comment>
<dbReference type="GO" id="GO:0015768">
    <property type="term" value="P:maltose transport"/>
    <property type="evidence" value="ECO:0007669"/>
    <property type="project" value="TreeGrafter"/>
</dbReference>
<protein>
    <recommendedName>
        <fullName evidence="9 10">Maltodextrin-binding protein</fullName>
    </recommendedName>
</protein>
<dbReference type="PATRIC" id="fig|1422.17.peg.2207"/>
<dbReference type="SUPFAM" id="SSF53850">
    <property type="entry name" value="Periplasmic binding protein-like II"/>
    <property type="match status" value="1"/>
</dbReference>
<gene>
    <name evidence="12" type="ORF">B4114_0596</name>
</gene>
<evidence type="ECO:0000256" key="9">
    <source>
        <dbReference type="ARBA" id="ARBA00030303"/>
    </source>
</evidence>
<dbReference type="InterPro" id="IPR006060">
    <property type="entry name" value="Maltose/Cyclodextrin-bd"/>
</dbReference>
<proteinExistence type="inferred from homology"/>
<evidence type="ECO:0000256" key="4">
    <source>
        <dbReference type="ARBA" id="ARBA00022597"/>
    </source>
</evidence>
<feature type="transmembrane region" description="Helical" evidence="11">
    <location>
        <begin position="429"/>
        <end position="447"/>
    </location>
</feature>
<keyword evidence="4 10" id="KW-0762">Sugar transport</keyword>
<dbReference type="GO" id="GO:0055052">
    <property type="term" value="C:ATP-binding cassette (ABC) transporter complex, substrate-binding subunit-containing"/>
    <property type="evidence" value="ECO:0007669"/>
    <property type="project" value="TreeGrafter"/>
</dbReference>
<evidence type="ECO:0000256" key="2">
    <source>
        <dbReference type="ARBA" id="ARBA00008520"/>
    </source>
</evidence>
<dbReference type="Pfam" id="PF13416">
    <property type="entry name" value="SBP_bac_8"/>
    <property type="match status" value="1"/>
</dbReference>
<dbReference type="PROSITE" id="PS51257">
    <property type="entry name" value="PROKAR_LIPOPROTEIN"/>
    <property type="match status" value="1"/>
</dbReference>
<dbReference type="PANTHER" id="PTHR30061:SF50">
    <property type="entry name" value="MALTOSE_MALTODEXTRIN-BINDING PERIPLASMIC PROTEIN"/>
    <property type="match status" value="1"/>
</dbReference>
<dbReference type="InterPro" id="IPR006059">
    <property type="entry name" value="SBP"/>
</dbReference>
<dbReference type="RefSeq" id="WP_327058488.1">
    <property type="nucleotide sequence ID" value="NZ_LQYY01000152.1"/>
</dbReference>
<dbReference type="GO" id="GO:1901982">
    <property type="term" value="F:maltose binding"/>
    <property type="evidence" value="ECO:0007669"/>
    <property type="project" value="TreeGrafter"/>
</dbReference>
<dbReference type="Gene3D" id="3.40.190.10">
    <property type="entry name" value="Periplasmic binding protein-like II"/>
    <property type="match status" value="2"/>
</dbReference>
<dbReference type="AlphaFoldDB" id="A0A150N362"/>
<keyword evidence="8 11" id="KW-0472">Membrane</keyword>
<feature type="signal peptide" evidence="10">
    <location>
        <begin position="1"/>
        <end position="19"/>
    </location>
</feature>
<dbReference type="GO" id="GO:0042956">
    <property type="term" value="P:maltodextrin transmembrane transport"/>
    <property type="evidence" value="ECO:0007669"/>
    <property type="project" value="TreeGrafter"/>
</dbReference>
<organism evidence="12 13">
    <name type="scientific">Geobacillus stearothermophilus</name>
    <name type="common">Bacillus stearothermophilus</name>
    <dbReference type="NCBI Taxonomy" id="1422"/>
    <lineage>
        <taxon>Bacteria</taxon>
        <taxon>Bacillati</taxon>
        <taxon>Bacillota</taxon>
        <taxon>Bacilli</taxon>
        <taxon>Bacillales</taxon>
        <taxon>Anoxybacillaceae</taxon>
        <taxon>Geobacillus</taxon>
    </lineage>
</organism>
<dbReference type="GO" id="GO:0015144">
    <property type="term" value="F:carbohydrate transmembrane transporter activity"/>
    <property type="evidence" value="ECO:0007669"/>
    <property type="project" value="InterPro"/>
</dbReference>